<feature type="binding site" evidence="9">
    <location>
        <begin position="362"/>
        <end position="369"/>
    </location>
    <ligand>
        <name>ATP</name>
        <dbReference type="ChEBI" id="CHEBI:30616"/>
    </ligand>
</feature>
<proteinExistence type="predicted"/>
<evidence type="ECO:0000313" key="12">
    <source>
        <dbReference type="EMBL" id="SMX90017.1"/>
    </source>
</evidence>
<dbReference type="GO" id="GO:0003677">
    <property type="term" value="F:DNA binding"/>
    <property type="evidence" value="ECO:0007669"/>
    <property type="project" value="InterPro"/>
</dbReference>
<accession>A0A2H1JR89</accession>
<keyword evidence="2 9" id="KW-0378">Hydrolase</keyword>
<evidence type="ECO:0000256" key="8">
    <source>
        <dbReference type="ARBA" id="ARBA00048988"/>
    </source>
</evidence>
<comment type="catalytic activity">
    <reaction evidence="8">
        <text>ATP + H2O = ADP + phosphate + H(+)</text>
        <dbReference type="Rhea" id="RHEA:13065"/>
        <dbReference type="ChEBI" id="CHEBI:15377"/>
        <dbReference type="ChEBI" id="CHEBI:15378"/>
        <dbReference type="ChEBI" id="CHEBI:30616"/>
        <dbReference type="ChEBI" id="CHEBI:43474"/>
        <dbReference type="ChEBI" id="CHEBI:456216"/>
        <dbReference type="EC" id="5.6.2.4"/>
    </reaction>
</comment>
<evidence type="ECO:0000256" key="1">
    <source>
        <dbReference type="ARBA" id="ARBA00022741"/>
    </source>
</evidence>
<evidence type="ECO:0000256" key="4">
    <source>
        <dbReference type="ARBA" id="ARBA00022840"/>
    </source>
</evidence>
<dbReference type="GO" id="GO:0043138">
    <property type="term" value="F:3'-5' DNA helicase activity"/>
    <property type="evidence" value="ECO:0007669"/>
    <property type="project" value="UniProtKB-EC"/>
</dbReference>
<dbReference type="InterPro" id="IPR000212">
    <property type="entry name" value="DNA_helicase_UvrD/REP"/>
</dbReference>
<dbReference type="InterPro" id="IPR014017">
    <property type="entry name" value="DNA_helicase_UvrD-like_C"/>
</dbReference>
<keyword evidence="4 9" id="KW-0067">ATP-binding</keyword>
<comment type="catalytic activity">
    <reaction evidence="6">
        <text>Couples ATP hydrolysis with the unwinding of duplex DNA by translocating in the 3'-5' direction.</text>
        <dbReference type="EC" id="5.6.2.4"/>
    </reaction>
</comment>
<dbReference type="Pfam" id="PF13361">
    <property type="entry name" value="UvrD_C"/>
    <property type="match status" value="1"/>
</dbReference>
<evidence type="ECO:0000259" key="11">
    <source>
        <dbReference type="PROSITE" id="PS51198"/>
    </source>
</evidence>
<keyword evidence="3 9" id="KW-0347">Helicase</keyword>
<evidence type="ECO:0000256" key="5">
    <source>
        <dbReference type="ARBA" id="ARBA00023235"/>
    </source>
</evidence>
<feature type="domain" description="UvrD-like helicase ATP-binding" evidence="11">
    <location>
        <begin position="341"/>
        <end position="661"/>
    </location>
</feature>
<dbReference type="InterPro" id="IPR027417">
    <property type="entry name" value="P-loop_NTPase"/>
</dbReference>
<dbReference type="PANTHER" id="PTHR11070">
    <property type="entry name" value="UVRD / RECB / PCRA DNA HELICASE FAMILY MEMBER"/>
    <property type="match status" value="1"/>
</dbReference>
<evidence type="ECO:0000256" key="2">
    <source>
        <dbReference type="ARBA" id="ARBA00022801"/>
    </source>
</evidence>
<dbReference type="GO" id="GO:0005829">
    <property type="term" value="C:cytosol"/>
    <property type="evidence" value="ECO:0007669"/>
    <property type="project" value="TreeGrafter"/>
</dbReference>
<keyword evidence="1 9" id="KW-0547">Nucleotide-binding</keyword>
<evidence type="ECO:0000313" key="13">
    <source>
        <dbReference type="Proteomes" id="UP000234498"/>
    </source>
</evidence>
<dbReference type="GO" id="GO:0016887">
    <property type="term" value="F:ATP hydrolysis activity"/>
    <property type="evidence" value="ECO:0007669"/>
    <property type="project" value="RHEA"/>
</dbReference>
<gene>
    <name evidence="12" type="ORF">BLIN101_02590</name>
</gene>
<evidence type="ECO:0000256" key="6">
    <source>
        <dbReference type="ARBA" id="ARBA00034617"/>
    </source>
</evidence>
<name>A0A2H1JR89_BRELN</name>
<dbReference type="OrthoDB" id="9787585at2"/>
<evidence type="ECO:0000256" key="3">
    <source>
        <dbReference type="ARBA" id="ARBA00022806"/>
    </source>
</evidence>
<reference evidence="12 13" key="1">
    <citation type="submission" date="2017-03" db="EMBL/GenBank/DDBJ databases">
        <authorList>
            <person name="Afonso C.L."/>
            <person name="Miller P.J."/>
            <person name="Scott M.A."/>
            <person name="Spackman E."/>
            <person name="Goraichik I."/>
            <person name="Dimitrov K.M."/>
            <person name="Suarez D.L."/>
            <person name="Swayne D.E."/>
        </authorList>
    </citation>
    <scope>NUCLEOTIDE SEQUENCE [LARGE SCALE GENOMIC DNA]</scope>
    <source>
        <strain evidence="12 13">Mu101</strain>
    </source>
</reference>
<dbReference type="AlphaFoldDB" id="A0A2H1JR89"/>
<dbReference type="InterPro" id="IPR014016">
    <property type="entry name" value="UvrD-like_ATP-bd"/>
</dbReference>
<dbReference type="EC" id="5.6.2.4" evidence="7"/>
<feature type="region of interest" description="Disordered" evidence="10">
    <location>
        <begin position="122"/>
        <end position="170"/>
    </location>
</feature>
<dbReference type="Proteomes" id="UP000234498">
    <property type="component" value="Unassembled WGS sequence"/>
</dbReference>
<evidence type="ECO:0000256" key="7">
    <source>
        <dbReference type="ARBA" id="ARBA00034808"/>
    </source>
</evidence>
<dbReference type="EMBL" id="FXZA01000018">
    <property type="protein sequence ID" value="SMX90017.1"/>
    <property type="molecule type" value="Genomic_DNA"/>
</dbReference>
<keyword evidence="5" id="KW-0413">Isomerase</keyword>
<dbReference type="PANTHER" id="PTHR11070:SF45">
    <property type="entry name" value="DNA 3'-5' HELICASE"/>
    <property type="match status" value="1"/>
</dbReference>
<evidence type="ECO:0000256" key="9">
    <source>
        <dbReference type="PROSITE-ProRule" id="PRU00560"/>
    </source>
</evidence>
<dbReference type="GO" id="GO:0000725">
    <property type="term" value="P:recombinational repair"/>
    <property type="evidence" value="ECO:0007669"/>
    <property type="project" value="TreeGrafter"/>
</dbReference>
<dbReference type="PROSITE" id="PS51198">
    <property type="entry name" value="UVRD_HELICASE_ATP_BIND"/>
    <property type="match status" value="1"/>
</dbReference>
<dbReference type="RefSeq" id="WP_101596001.1">
    <property type="nucleotide sequence ID" value="NZ_FXZA01000018.1"/>
</dbReference>
<dbReference type="Pfam" id="PF00580">
    <property type="entry name" value="UvrD-helicase"/>
    <property type="match status" value="1"/>
</dbReference>
<dbReference type="SUPFAM" id="SSF52540">
    <property type="entry name" value="P-loop containing nucleoside triphosphate hydrolases"/>
    <property type="match status" value="1"/>
</dbReference>
<protein>
    <recommendedName>
        <fullName evidence="7">DNA 3'-5' helicase</fullName>
        <ecNumber evidence="7">5.6.2.4</ecNumber>
    </recommendedName>
</protein>
<sequence length="845" mass="93263">MNITIHKNVSKIEKSIRAKLMDFLMKLDADETSPGLHIEPIRNSADRRFRTGRVDKFWRAVLFKLSGKTGSSWVIYGVYQHDDAIKLAASLKLDVNPTNGVTEITLVDKVDSDELEARLAAASTETELRGQAPGDRAAVDELQPDNEASRAHDTDVSTESAGHQGDEGAQIPATFVRAPADPIFADRPLTETLGMVTDAQLISELGIWRNVVAVARSCRSVDELLNRLDARKIPEWQSDALLDLASGTSYTDVAKKLFGAEHDDADVDGEVAGVQPIQVPVSDETGPGDLSATASEKRSDDDALIAGLRTSAAQLSFAEIEDQEELKRVAEGGDFEAWRVFLHPEQRRWAQRGYNGPFRLSGGAGTGKTVVLVHRAVRLAKVPVPVDGLPPRVVLTTFTRNLASELDAQVSTLDSSVPRAGQLGNPGLYVAGVDQLAFEVLRGATSDELTQATTTLLGRPHLGIKNRGDDSDWDRALETASEDLPERAHNRVFLQDEYEQIVLPNRLSKKSEYLRVKRPSRGVRLSRQQRALVWDVIEAYRVRTATNDTLSYVEVNHLAALIVEARAKAVDLPTSSEAERRAAYPVDHLLVDEGQDLNSGHWMFLRALARPGRDDMFIGEDSHQRIYGNKVVLSRFGINIVGRSRRLTLNYRTTEQNLAFGLNILSGGSFTDLEDSAETVKGYRSLRVGVAPVVKGFGTLDEELEYVASVLEEWLKECEDDPTLKPEQNAVLVRTDPGKAARRLGDYGVSVQSVGKGLIKEGLPVVMTMHRAKGTEFRNVVIMHAGSDEIPSKLNGRFQPEDYIEDFNLRERSLLYVAVTRSRDRLTVTHNGQITGFSGRPKEYH</sequence>
<evidence type="ECO:0000256" key="10">
    <source>
        <dbReference type="SAM" id="MobiDB-lite"/>
    </source>
</evidence>
<organism evidence="12 13">
    <name type="scientific">Brevibacterium linens</name>
    <dbReference type="NCBI Taxonomy" id="1703"/>
    <lineage>
        <taxon>Bacteria</taxon>
        <taxon>Bacillati</taxon>
        <taxon>Actinomycetota</taxon>
        <taxon>Actinomycetes</taxon>
        <taxon>Micrococcales</taxon>
        <taxon>Brevibacteriaceae</taxon>
        <taxon>Brevibacterium</taxon>
    </lineage>
</organism>
<feature type="region of interest" description="Disordered" evidence="10">
    <location>
        <begin position="279"/>
        <end position="298"/>
    </location>
</feature>
<dbReference type="Gene3D" id="3.40.50.300">
    <property type="entry name" value="P-loop containing nucleotide triphosphate hydrolases"/>
    <property type="match status" value="2"/>
</dbReference>
<dbReference type="GO" id="GO:0005524">
    <property type="term" value="F:ATP binding"/>
    <property type="evidence" value="ECO:0007669"/>
    <property type="project" value="UniProtKB-UniRule"/>
</dbReference>